<name>A0A6G0T5H8_APHGL</name>
<accession>A0A6G0T5H8</accession>
<gene>
    <name evidence="1" type="ORF">AGLY_013811</name>
</gene>
<dbReference type="EMBL" id="VYZN01000055">
    <property type="protein sequence ID" value="KAE9526180.1"/>
    <property type="molecule type" value="Genomic_DNA"/>
</dbReference>
<keyword evidence="2" id="KW-1185">Reference proteome</keyword>
<dbReference type="PANTHER" id="PTHR33173">
    <property type="match status" value="1"/>
</dbReference>
<protein>
    <submittedName>
        <fullName evidence="1">Uncharacterized protein</fullName>
    </submittedName>
</protein>
<proteinExistence type="predicted"/>
<evidence type="ECO:0000313" key="2">
    <source>
        <dbReference type="Proteomes" id="UP000475862"/>
    </source>
</evidence>
<comment type="caution">
    <text evidence="1">The sequence shown here is derived from an EMBL/GenBank/DDBJ whole genome shotgun (WGS) entry which is preliminary data.</text>
</comment>
<evidence type="ECO:0000313" key="1">
    <source>
        <dbReference type="EMBL" id="KAE9526180.1"/>
    </source>
</evidence>
<dbReference type="Proteomes" id="UP000475862">
    <property type="component" value="Unassembled WGS sequence"/>
</dbReference>
<dbReference type="AlphaFoldDB" id="A0A6G0T5H8"/>
<dbReference type="OrthoDB" id="10064970at2759"/>
<organism evidence="1 2">
    <name type="scientific">Aphis glycines</name>
    <name type="common">Soybean aphid</name>
    <dbReference type="NCBI Taxonomy" id="307491"/>
    <lineage>
        <taxon>Eukaryota</taxon>
        <taxon>Metazoa</taxon>
        <taxon>Ecdysozoa</taxon>
        <taxon>Arthropoda</taxon>
        <taxon>Hexapoda</taxon>
        <taxon>Insecta</taxon>
        <taxon>Pterygota</taxon>
        <taxon>Neoptera</taxon>
        <taxon>Paraneoptera</taxon>
        <taxon>Hemiptera</taxon>
        <taxon>Sternorrhyncha</taxon>
        <taxon>Aphidomorpha</taxon>
        <taxon>Aphidoidea</taxon>
        <taxon>Aphididae</taxon>
        <taxon>Aphidini</taxon>
        <taxon>Aphis</taxon>
        <taxon>Aphis</taxon>
    </lineage>
</organism>
<dbReference type="PANTHER" id="PTHR33173:SF2">
    <property type="entry name" value="MYND-TYPE DOMAIN-CONTAINING PROTEIN"/>
    <property type="match status" value="1"/>
</dbReference>
<sequence>MFKVVSFKFVGIFRTLYQSTQFLEQLLTLVSTSCTLQKSVKILKLASPGHPKRWVFSNFYKHVKIHKAKLIRREEKNKIQTIDKFISCVPKKTSTITSLTNQPELIPNIAKPSSSNETQQDFHERRVIEADNSCVLIVPTPNTFKAVVITEVENTKSESKWTKTKYQRCEREKRRRERTLLNDKLPQPLITNFFPLLDKVSKLIDENINLHNLLINSIEDNKTLTLDNKVLNSNTLLKCLYECASKNQQNTKNNNRFDEQLKKFSVYLFIVRGRLLYETLHKNMNDALPSISTLFRFLDNTQSSVTEGCFRFEELRVFLIKRNLPPKVWISEDATRITGKIEYDTKSNKVIGFALPLENGCPLYNSFPATSAKTITEYFHTRIRANYAYVIMAQSLDDKAPPFCVAIYGTDNRFTNEDVMSRWNFMKLAAASQGIEIVGFSSDGDTRLLKAMQFQSGSMCTRENNLNVETANDWSWFSIGHPPIVFKDETNREIYIQDTVHIGTKLRTRFLKPNIVLPMGTYFASVYHLMELTRSHTKDKHLLTMTDLKPEDKMNFQSAQKMCSTKVLEILSQLPGTNATVAYLTIMNYILASFLDKELNIEERIYKIWFSVFVLRIWRAWLKNKKEYTIGNNFITNNCYSCVEINAHSLIRLVVQFRDDTNLTPDMFTIWNFSSQTCEQFFRATRSLTTFSTVVNFSMKGIISRLKRIETINTIKIELKNASSSISFAREKNTKYIPPYINFAIYTENNIVSIINRSCDDAKNMAKNLDSLN</sequence>
<reference evidence="1 2" key="1">
    <citation type="submission" date="2019-08" db="EMBL/GenBank/DDBJ databases">
        <title>The genome of the soybean aphid Biotype 1, its phylome, world population structure and adaptation to the North American continent.</title>
        <authorList>
            <person name="Giordano R."/>
            <person name="Donthu R.K."/>
            <person name="Hernandez A.G."/>
            <person name="Wright C.L."/>
            <person name="Zimin A.V."/>
        </authorList>
    </citation>
    <scope>NUCLEOTIDE SEQUENCE [LARGE SCALE GENOMIC DNA]</scope>
    <source>
        <tissue evidence="1">Whole aphids</tissue>
    </source>
</reference>